<dbReference type="Proteomes" id="UP001311232">
    <property type="component" value="Unassembled WGS sequence"/>
</dbReference>
<accession>A0AAV9RDN4</accession>
<evidence type="ECO:0000259" key="1">
    <source>
        <dbReference type="Pfam" id="PF01429"/>
    </source>
</evidence>
<dbReference type="EMBL" id="JAHHUM010002050">
    <property type="protein sequence ID" value="KAK5606790.1"/>
    <property type="molecule type" value="Genomic_DNA"/>
</dbReference>
<gene>
    <name evidence="2" type="ORF">CRENBAI_015555</name>
</gene>
<dbReference type="Pfam" id="PF01429">
    <property type="entry name" value="MBD"/>
    <property type="match status" value="1"/>
</dbReference>
<protein>
    <recommendedName>
        <fullName evidence="1">MBD domain-containing protein</fullName>
    </recommendedName>
</protein>
<organism evidence="2 3">
    <name type="scientific">Crenichthys baileyi</name>
    <name type="common">White River springfish</name>
    <dbReference type="NCBI Taxonomy" id="28760"/>
    <lineage>
        <taxon>Eukaryota</taxon>
        <taxon>Metazoa</taxon>
        <taxon>Chordata</taxon>
        <taxon>Craniata</taxon>
        <taxon>Vertebrata</taxon>
        <taxon>Euteleostomi</taxon>
        <taxon>Actinopterygii</taxon>
        <taxon>Neopterygii</taxon>
        <taxon>Teleostei</taxon>
        <taxon>Neoteleostei</taxon>
        <taxon>Acanthomorphata</taxon>
        <taxon>Ovalentaria</taxon>
        <taxon>Atherinomorphae</taxon>
        <taxon>Cyprinodontiformes</taxon>
        <taxon>Goodeidae</taxon>
        <taxon>Crenichthys</taxon>
    </lineage>
</organism>
<name>A0AAV9RDN4_9TELE</name>
<evidence type="ECO:0000313" key="2">
    <source>
        <dbReference type="EMBL" id="KAK5606790.1"/>
    </source>
</evidence>
<dbReference type="AlphaFoldDB" id="A0AAV9RDN4"/>
<comment type="caution">
    <text evidence="2">The sequence shown here is derived from an EMBL/GenBank/DDBJ whole genome shotgun (WGS) entry which is preliminary data.</text>
</comment>
<evidence type="ECO:0000313" key="3">
    <source>
        <dbReference type="Proteomes" id="UP001311232"/>
    </source>
</evidence>
<keyword evidence="3" id="KW-1185">Reference proteome</keyword>
<feature type="domain" description="MBD" evidence="1">
    <location>
        <begin position="8"/>
        <end position="33"/>
    </location>
</feature>
<reference evidence="2 3" key="1">
    <citation type="submission" date="2021-06" db="EMBL/GenBank/DDBJ databases">
        <authorList>
            <person name="Palmer J.M."/>
        </authorList>
    </citation>
    <scope>NUCLEOTIDE SEQUENCE [LARGE SCALE GENOMIC DNA]</scope>
    <source>
        <strain evidence="2 3">MEX-2019</strain>
        <tissue evidence="2">Muscle</tissue>
    </source>
</reference>
<proteinExistence type="predicted"/>
<dbReference type="Gene3D" id="3.30.890.10">
    <property type="entry name" value="Methyl-cpg-binding Protein 2, Chain A"/>
    <property type="match status" value="1"/>
</dbReference>
<dbReference type="InterPro" id="IPR001739">
    <property type="entry name" value="Methyl_CpG_DNA-bd"/>
</dbReference>
<sequence length="70" mass="7914">MDGQSKKEELPHGWIREVRQRKAGKTAGKLDVYILRQVMLMIVGKAANLKGDQQTVTDTLHKSQWAEVPV</sequence>
<dbReference type="InterPro" id="IPR016177">
    <property type="entry name" value="DNA-bd_dom_sf"/>
</dbReference>
<dbReference type="GO" id="GO:0003677">
    <property type="term" value="F:DNA binding"/>
    <property type="evidence" value="ECO:0007669"/>
    <property type="project" value="InterPro"/>
</dbReference>
<dbReference type="SUPFAM" id="SSF54171">
    <property type="entry name" value="DNA-binding domain"/>
    <property type="match status" value="1"/>
</dbReference>